<keyword evidence="1" id="KW-0812">Transmembrane</keyword>
<feature type="transmembrane region" description="Helical" evidence="1">
    <location>
        <begin position="319"/>
        <end position="340"/>
    </location>
</feature>
<dbReference type="InterPro" id="IPR010656">
    <property type="entry name" value="DctM"/>
</dbReference>
<feature type="transmembrane region" description="Helical" evidence="1">
    <location>
        <begin position="148"/>
        <end position="169"/>
    </location>
</feature>
<accession>A0A3P3XGE8</accession>
<proteinExistence type="predicted"/>
<reference evidence="3" key="1">
    <citation type="submission" date="2017-02" db="EMBL/GenBank/DDBJ databases">
        <authorList>
            <person name="Regsiter A."/>
            <person name="William W."/>
        </authorList>
    </citation>
    <scope>NUCLEOTIDE SEQUENCE</scope>
    <source>
        <strain evidence="3">Bib</strain>
    </source>
</reference>
<dbReference type="Pfam" id="PF06808">
    <property type="entry name" value="DctM"/>
    <property type="match status" value="1"/>
</dbReference>
<protein>
    <submittedName>
        <fullName evidence="3">TRAP transporter, 4TM/12TM fusion protein</fullName>
    </submittedName>
</protein>
<feature type="transmembrane region" description="Helical" evidence="1">
    <location>
        <begin position="509"/>
        <end position="528"/>
    </location>
</feature>
<feature type="domain" description="TRAP C4-dicarboxylate transport system permease DctM subunit" evidence="2">
    <location>
        <begin position="135"/>
        <end position="585"/>
    </location>
</feature>
<gene>
    <name evidence="3" type="ORF">SPIROBIBN47_150167</name>
</gene>
<dbReference type="AlphaFoldDB" id="A0A3P3XGE8"/>
<dbReference type="InterPro" id="IPR011853">
    <property type="entry name" value="TRAP_DctM-Dct_fused"/>
</dbReference>
<feature type="transmembrane region" description="Helical" evidence="1">
    <location>
        <begin position="466"/>
        <end position="488"/>
    </location>
</feature>
<feature type="transmembrane region" description="Helical" evidence="1">
    <location>
        <begin position="64"/>
        <end position="82"/>
    </location>
</feature>
<evidence type="ECO:0000259" key="2">
    <source>
        <dbReference type="Pfam" id="PF06808"/>
    </source>
</evidence>
<dbReference type="NCBIfam" id="TIGR02123">
    <property type="entry name" value="TRAP_fused"/>
    <property type="match status" value="1"/>
</dbReference>
<name>A0A3P3XGE8_9SPIR</name>
<dbReference type="PANTHER" id="PTHR43849">
    <property type="entry name" value="BLL3936 PROTEIN"/>
    <property type="match status" value="1"/>
</dbReference>
<organism evidence="3">
    <name type="scientific">uncultured spirochete</name>
    <dbReference type="NCBI Taxonomy" id="156406"/>
    <lineage>
        <taxon>Bacteria</taxon>
        <taxon>Pseudomonadati</taxon>
        <taxon>Spirochaetota</taxon>
        <taxon>Spirochaetia</taxon>
        <taxon>Spirochaetales</taxon>
        <taxon>environmental samples</taxon>
    </lineage>
</organism>
<evidence type="ECO:0000313" key="3">
    <source>
        <dbReference type="EMBL" id="SLM10928.1"/>
    </source>
</evidence>
<evidence type="ECO:0000256" key="1">
    <source>
        <dbReference type="SAM" id="Phobius"/>
    </source>
</evidence>
<keyword evidence="1" id="KW-0472">Membrane</keyword>
<feature type="transmembrane region" description="Helical" evidence="1">
    <location>
        <begin position="563"/>
        <end position="583"/>
    </location>
</feature>
<keyword evidence="1" id="KW-1133">Transmembrane helix</keyword>
<feature type="transmembrane region" description="Helical" evidence="1">
    <location>
        <begin position="119"/>
        <end position="141"/>
    </location>
</feature>
<feature type="transmembrane region" description="Helical" evidence="1">
    <location>
        <begin position="423"/>
        <end position="446"/>
    </location>
</feature>
<dbReference type="PANTHER" id="PTHR43849:SF2">
    <property type="entry name" value="BLL3936 PROTEIN"/>
    <property type="match status" value="1"/>
</dbReference>
<feature type="transmembrane region" description="Helical" evidence="1">
    <location>
        <begin position="589"/>
        <end position="611"/>
    </location>
</feature>
<feature type="transmembrane region" description="Helical" evidence="1">
    <location>
        <begin position="36"/>
        <end position="58"/>
    </location>
</feature>
<dbReference type="EMBL" id="FWDM01000007">
    <property type="protein sequence ID" value="SLM10928.1"/>
    <property type="molecule type" value="Genomic_DNA"/>
</dbReference>
<feature type="transmembrane region" description="Helical" evidence="1">
    <location>
        <begin position="195"/>
        <end position="216"/>
    </location>
</feature>
<sequence>MSDSRKTVPEENAAVDAQEILKKFDKEANYRTYVGFFAKVISAIAISFSVFQLYTAIFGVLDAMIQRSIHLSFGLTLIFLLYPTSKKWSRSKLHPVDAVLAVIGALAPMYIIVNYQKLVLRAGTATPLDIVFGVIGLLLVLEAARRVVGVPMVVIALVFIAYAFAGPYIPGKLAHRGASFETLIQHLYFTTEGVFGIPLGVSSTFIFLFILFGAFLERTGLGQLFIDLANAVAGWAAGGPAKVAVLSSALMGTVSGSSVANVVGTGSFTIPMMKRLGYKPEFAGAVEATASTGGQLMPPIMGAAAFLMAEFTNIPYARIIGAAVVPAILYYFGVWAGVHFEAKKSGLRGMNRDELPKLKNIILERGHLIIPLVAIIYLLVTGFTPMKAALWAIILSIASSWLKKSTRIPPIEIVRGLEAGARAALGVLAATACAGIIIGVVTLTGLGLKLGSTLVELAGGRIVPTLFFTMITSLILGMGVPTTANYVITSTIAAPAVIMLLSKQAGLDPYAVAPASIILPAHMFAFYFGIIADVTPPVALAAFAGAGIAKANPMKTGINASKLAIAAFLVPYIFVLNPQMLLFNVNAITFIWMLITSLVGIIAIAAAVNGWLITTTLWYERLIGFAGGILLIYPGLTTDLMGLALVAVMAISQIVRARAARALKAR</sequence>
<feature type="transmembrane region" description="Helical" evidence="1">
    <location>
        <begin position="94"/>
        <end position="113"/>
    </location>
</feature>